<dbReference type="OrthoDB" id="9802228at2"/>
<dbReference type="GO" id="GO:0032259">
    <property type="term" value="P:methylation"/>
    <property type="evidence" value="ECO:0007669"/>
    <property type="project" value="UniProtKB-KW"/>
</dbReference>
<evidence type="ECO:0000313" key="13">
    <source>
        <dbReference type="Proteomes" id="UP000193778"/>
    </source>
</evidence>
<evidence type="ECO:0000256" key="3">
    <source>
        <dbReference type="ARBA" id="ARBA00022490"/>
    </source>
</evidence>
<dbReference type="HAMAP" id="MF_00772">
    <property type="entry name" value="OGT"/>
    <property type="match status" value="1"/>
</dbReference>
<dbReference type="EC" id="2.1.1.63" evidence="9"/>
<evidence type="ECO:0000256" key="1">
    <source>
        <dbReference type="ARBA" id="ARBA00001286"/>
    </source>
</evidence>
<evidence type="ECO:0000313" key="12">
    <source>
        <dbReference type="EMBL" id="SLN33577.1"/>
    </source>
</evidence>
<dbReference type="InterPro" id="IPR001497">
    <property type="entry name" value="MethylDNA_cys_MeTrfase_AS"/>
</dbReference>
<keyword evidence="7 9" id="KW-0234">DNA repair</keyword>
<protein>
    <recommendedName>
        <fullName evidence="9">Methylated-DNA--protein-cysteine methyltransferase</fullName>
        <ecNumber evidence="9">2.1.1.63</ecNumber>
    </recommendedName>
    <alternativeName>
        <fullName evidence="9">6-O-methylguanine-DNA methyltransferase</fullName>
        <shortName evidence="9">MGMT</shortName>
    </alternativeName>
    <alternativeName>
        <fullName evidence="9">O-6-methylguanine-DNA-alkyltransferase</fullName>
    </alternativeName>
</protein>
<comment type="catalytic activity">
    <reaction evidence="1 9">
        <text>a 4-O-methyl-thymidine in DNA + L-cysteinyl-[protein] = a thymidine in DNA + S-methyl-L-cysteinyl-[protein]</text>
        <dbReference type="Rhea" id="RHEA:53428"/>
        <dbReference type="Rhea" id="RHEA-COMP:10131"/>
        <dbReference type="Rhea" id="RHEA-COMP:10132"/>
        <dbReference type="Rhea" id="RHEA-COMP:13555"/>
        <dbReference type="Rhea" id="RHEA-COMP:13556"/>
        <dbReference type="ChEBI" id="CHEBI:29950"/>
        <dbReference type="ChEBI" id="CHEBI:82612"/>
        <dbReference type="ChEBI" id="CHEBI:137386"/>
        <dbReference type="ChEBI" id="CHEBI:137387"/>
        <dbReference type="EC" id="2.1.1.63"/>
    </reaction>
</comment>
<dbReference type="SUPFAM" id="SSF53155">
    <property type="entry name" value="Methylated DNA-protein cysteine methyltransferase domain"/>
    <property type="match status" value="1"/>
</dbReference>
<dbReference type="PANTHER" id="PTHR10815">
    <property type="entry name" value="METHYLATED-DNA--PROTEIN-CYSTEINE METHYLTRANSFERASE"/>
    <property type="match status" value="1"/>
</dbReference>
<evidence type="ECO:0000256" key="2">
    <source>
        <dbReference type="ARBA" id="ARBA00008711"/>
    </source>
</evidence>
<dbReference type="InterPro" id="IPR023546">
    <property type="entry name" value="MGMT"/>
</dbReference>
<gene>
    <name evidence="12" type="primary">ogt_1</name>
    <name evidence="12" type="ORF">RUM8411_01444</name>
</gene>
<proteinExistence type="inferred from homology"/>
<accession>A0A1X6YWW7</accession>
<evidence type="ECO:0000256" key="4">
    <source>
        <dbReference type="ARBA" id="ARBA00022603"/>
    </source>
</evidence>
<comment type="miscellaneous">
    <text evidence="9">This enzyme catalyzes only one turnover and therefore is not strictly catalytic. According to one definition, an enzyme is a biocatalyst that acts repeatedly and over many reaction cycles.</text>
</comment>
<dbReference type="EMBL" id="FWFP01000003">
    <property type="protein sequence ID" value="SLN33577.1"/>
    <property type="molecule type" value="Genomic_DNA"/>
</dbReference>
<evidence type="ECO:0000259" key="10">
    <source>
        <dbReference type="Pfam" id="PF01035"/>
    </source>
</evidence>
<comment type="subcellular location">
    <subcellularLocation>
        <location evidence="9">Cytoplasm</location>
    </subcellularLocation>
</comment>
<keyword evidence="6 9" id="KW-0227">DNA damage</keyword>
<dbReference type="GO" id="GO:0006307">
    <property type="term" value="P:DNA alkylation repair"/>
    <property type="evidence" value="ECO:0007669"/>
    <property type="project" value="UniProtKB-UniRule"/>
</dbReference>
<sequence length="165" mass="17935">MKNIPLYYTYFDSPVGQLLLAGDQTSLHFLSFPGGHKAFGPQPEWTLSDAHFSAVKVQLSSYFSGSLAVFDFPLTLHGTDFQKRVWRLLKEIPFGATRTYGGLAENLGTPRASRAVGAANGSNPIPIIIPCHRVVGSTGKLTGFGGGIDTKRFLLDLEDSSKEFL</sequence>
<dbReference type="InterPro" id="IPR036388">
    <property type="entry name" value="WH-like_DNA-bd_sf"/>
</dbReference>
<dbReference type="Pfam" id="PF02870">
    <property type="entry name" value="Methyltransf_1N"/>
    <property type="match status" value="1"/>
</dbReference>
<keyword evidence="5 9" id="KW-0808">Transferase</keyword>
<evidence type="ECO:0000256" key="9">
    <source>
        <dbReference type="HAMAP-Rule" id="MF_00772"/>
    </source>
</evidence>
<dbReference type="GO" id="GO:0003908">
    <property type="term" value="F:methylated-DNA-[protein]-cysteine S-methyltransferase activity"/>
    <property type="evidence" value="ECO:0007669"/>
    <property type="project" value="UniProtKB-UniRule"/>
</dbReference>
<dbReference type="GO" id="GO:0005737">
    <property type="term" value="C:cytoplasm"/>
    <property type="evidence" value="ECO:0007669"/>
    <property type="project" value="UniProtKB-SubCell"/>
</dbReference>
<keyword evidence="13" id="KW-1185">Reference proteome</keyword>
<dbReference type="SUPFAM" id="SSF46767">
    <property type="entry name" value="Methylated DNA-protein cysteine methyltransferase, C-terminal domain"/>
    <property type="match status" value="1"/>
</dbReference>
<dbReference type="Gene3D" id="3.30.160.70">
    <property type="entry name" value="Methylated DNA-protein cysteine methyltransferase domain"/>
    <property type="match status" value="1"/>
</dbReference>
<evidence type="ECO:0000256" key="7">
    <source>
        <dbReference type="ARBA" id="ARBA00023204"/>
    </source>
</evidence>
<evidence type="ECO:0000259" key="11">
    <source>
        <dbReference type="Pfam" id="PF02870"/>
    </source>
</evidence>
<dbReference type="RefSeq" id="WP_085821972.1">
    <property type="nucleotide sequence ID" value="NZ_FWFP01000003.1"/>
</dbReference>
<dbReference type="CDD" id="cd06445">
    <property type="entry name" value="ATase"/>
    <property type="match status" value="1"/>
</dbReference>
<dbReference type="NCBIfam" id="TIGR00589">
    <property type="entry name" value="ogt"/>
    <property type="match status" value="1"/>
</dbReference>
<dbReference type="Proteomes" id="UP000193778">
    <property type="component" value="Unassembled WGS sequence"/>
</dbReference>
<dbReference type="AlphaFoldDB" id="A0A1X6YWW7"/>
<comment type="function">
    <text evidence="9">Involved in the cellular defense against the biological effects of O6-methylguanine (O6-MeG) and O4-methylthymine (O4-MeT) in DNA. Repairs the methylated nucleobase in DNA by stoichiometrically transferring the methyl group to a cysteine residue in the enzyme. This is a suicide reaction: the enzyme is irreversibly inactivated.</text>
</comment>
<feature type="domain" description="Methylated-DNA-[protein]-cysteine S-methyltransferase DNA binding" evidence="10">
    <location>
        <begin position="80"/>
        <end position="159"/>
    </location>
</feature>
<comment type="similarity">
    <text evidence="2 9">Belongs to the MGMT family.</text>
</comment>
<organism evidence="12 13">
    <name type="scientific">Ruegeria meonggei</name>
    <dbReference type="NCBI Taxonomy" id="1446476"/>
    <lineage>
        <taxon>Bacteria</taxon>
        <taxon>Pseudomonadati</taxon>
        <taxon>Pseudomonadota</taxon>
        <taxon>Alphaproteobacteria</taxon>
        <taxon>Rhodobacterales</taxon>
        <taxon>Roseobacteraceae</taxon>
        <taxon>Ruegeria</taxon>
    </lineage>
</organism>
<dbReference type="InterPro" id="IPR036631">
    <property type="entry name" value="MGMT_N_sf"/>
</dbReference>
<comment type="catalytic activity">
    <reaction evidence="8 9">
        <text>a 6-O-methyl-2'-deoxyguanosine in DNA + L-cysteinyl-[protein] = S-methyl-L-cysteinyl-[protein] + a 2'-deoxyguanosine in DNA</text>
        <dbReference type="Rhea" id="RHEA:24000"/>
        <dbReference type="Rhea" id="RHEA-COMP:10131"/>
        <dbReference type="Rhea" id="RHEA-COMP:10132"/>
        <dbReference type="Rhea" id="RHEA-COMP:11367"/>
        <dbReference type="Rhea" id="RHEA-COMP:11368"/>
        <dbReference type="ChEBI" id="CHEBI:29950"/>
        <dbReference type="ChEBI" id="CHEBI:82612"/>
        <dbReference type="ChEBI" id="CHEBI:85445"/>
        <dbReference type="ChEBI" id="CHEBI:85448"/>
        <dbReference type="EC" id="2.1.1.63"/>
    </reaction>
</comment>
<dbReference type="Pfam" id="PF01035">
    <property type="entry name" value="DNA_binding_1"/>
    <property type="match status" value="1"/>
</dbReference>
<feature type="domain" description="Methylguanine DNA methyltransferase ribonuclease-like" evidence="11">
    <location>
        <begin position="6"/>
        <end position="75"/>
    </location>
</feature>
<name>A0A1X6YWW7_9RHOB</name>
<evidence type="ECO:0000256" key="8">
    <source>
        <dbReference type="ARBA" id="ARBA00049348"/>
    </source>
</evidence>
<dbReference type="PROSITE" id="PS00374">
    <property type="entry name" value="MGMT"/>
    <property type="match status" value="1"/>
</dbReference>
<dbReference type="FunFam" id="1.10.10.10:FF:000214">
    <property type="entry name" value="Methylated-DNA--protein-cysteine methyltransferase"/>
    <property type="match status" value="1"/>
</dbReference>
<evidence type="ECO:0000256" key="6">
    <source>
        <dbReference type="ARBA" id="ARBA00022763"/>
    </source>
</evidence>
<reference evidence="13" key="1">
    <citation type="submission" date="2017-03" db="EMBL/GenBank/DDBJ databases">
        <authorList>
            <person name="Rodrigo-Torres L."/>
            <person name="Arahal R.D."/>
            <person name="Lucena T."/>
        </authorList>
    </citation>
    <scope>NUCLEOTIDE SEQUENCE [LARGE SCALE GENOMIC DNA]</scope>
    <source>
        <strain evidence="13">CECT 8411</strain>
    </source>
</reference>
<feature type="active site" description="Nucleophile; methyl group acceptor" evidence="9">
    <location>
        <position position="131"/>
    </location>
</feature>
<dbReference type="InterPro" id="IPR014048">
    <property type="entry name" value="MethylDNA_cys_MeTrfase_DNA-bd"/>
</dbReference>
<dbReference type="Gene3D" id="1.10.10.10">
    <property type="entry name" value="Winged helix-like DNA-binding domain superfamily/Winged helix DNA-binding domain"/>
    <property type="match status" value="1"/>
</dbReference>
<dbReference type="PANTHER" id="PTHR10815:SF5">
    <property type="entry name" value="METHYLATED-DNA--PROTEIN-CYSTEINE METHYLTRANSFERASE"/>
    <property type="match status" value="1"/>
</dbReference>
<dbReference type="InterPro" id="IPR008332">
    <property type="entry name" value="MethylG_MeTrfase_N"/>
</dbReference>
<evidence type="ECO:0000256" key="5">
    <source>
        <dbReference type="ARBA" id="ARBA00022679"/>
    </source>
</evidence>
<keyword evidence="4 9" id="KW-0489">Methyltransferase</keyword>
<keyword evidence="3 9" id="KW-0963">Cytoplasm</keyword>
<dbReference type="InterPro" id="IPR036217">
    <property type="entry name" value="MethylDNA_cys_MeTrfase_DNAb"/>
</dbReference>